<dbReference type="Gene3D" id="3.40.50.300">
    <property type="entry name" value="P-loop containing nucleotide triphosphate hydrolases"/>
    <property type="match status" value="1"/>
</dbReference>
<dbReference type="PANTHER" id="PTHR10704">
    <property type="entry name" value="CARBOHYDRATE SULFOTRANSFERASE"/>
    <property type="match status" value="1"/>
</dbReference>
<dbReference type="Proteomes" id="UP000594943">
    <property type="component" value="Chromosome 1"/>
</dbReference>
<dbReference type="InterPro" id="IPR027417">
    <property type="entry name" value="P-loop_NTPase"/>
</dbReference>
<dbReference type="AlphaFoldDB" id="A0A7U4P2G0"/>
<dbReference type="InterPro" id="IPR051135">
    <property type="entry name" value="Gal/GlcNAc/GalNAc_ST"/>
</dbReference>
<dbReference type="SUPFAM" id="SSF52540">
    <property type="entry name" value="P-loop containing nucleoside triphosphate hydrolases"/>
    <property type="match status" value="1"/>
</dbReference>
<dbReference type="RefSeq" id="WP_006025515.1">
    <property type="nucleotide sequence ID" value="NZ_CP013380.1"/>
</dbReference>
<accession>A0A7T2U069</accession>
<dbReference type="PANTHER" id="PTHR10704:SF44">
    <property type="entry name" value="LD35051P-RELATED"/>
    <property type="match status" value="1"/>
</dbReference>
<accession>A0A7U4P2G0</accession>
<dbReference type="Pfam" id="PF13469">
    <property type="entry name" value="Sulfotransfer_3"/>
    <property type="match status" value="1"/>
</dbReference>
<sequence length="271" mass="30464">MFILFGSPRSGTTLFKESLNLHSAIFIPNQTTFISPVAHVIGCISDWPAARKIIAEIIVSTDDYREVLEPYISVQEVEAVLAQAEPTLAGVLSAIYGRIASNTGKHVCGDKTPDDLLSIRKLEQVGLLNSNLKFIHIVRDVRGAMASLRNVTWAPQGIDEYFPRLWNYTNLHLFKAMQGRTNYLLVRYEDLVSDPRIALSCTTFFLGLPFEENMLDNTQRAPVLRNDQSHLNLSQPFLKERAQSWQNELPPEINRHCVTTAAEAMAAFGYL</sequence>
<gene>
    <name evidence="1" type="ORF">I6G56_16040</name>
</gene>
<evidence type="ECO:0000313" key="1">
    <source>
        <dbReference type="EMBL" id="QPS43064.1"/>
    </source>
</evidence>
<organism evidence="1 2">
    <name type="scientific">Burkholderia humptydooensis</name>
    <dbReference type="NCBI Taxonomy" id="430531"/>
    <lineage>
        <taxon>Bacteria</taxon>
        <taxon>Pseudomonadati</taxon>
        <taxon>Pseudomonadota</taxon>
        <taxon>Betaproteobacteria</taxon>
        <taxon>Burkholderiales</taxon>
        <taxon>Burkholderiaceae</taxon>
        <taxon>Burkholderia</taxon>
        <taxon>pseudomallei group</taxon>
    </lineage>
</organism>
<name>A0A7U4P2G0_9BURK</name>
<dbReference type="KEGG" id="bhg:I6G56_16040"/>
<protein>
    <submittedName>
        <fullName evidence="1">Sulfotransferase</fullName>
    </submittedName>
</protein>
<dbReference type="GO" id="GO:0006790">
    <property type="term" value="P:sulfur compound metabolic process"/>
    <property type="evidence" value="ECO:0007669"/>
    <property type="project" value="TreeGrafter"/>
</dbReference>
<evidence type="ECO:0000313" key="2">
    <source>
        <dbReference type="Proteomes" id="UP000594943"/>
    </source>
</evidence>
<dbReference type="GO" id="GO:0001517">
    <property type="term" value="F:N-acetylglucosamine 6-O-sulfotransferase activity"/>
    <property type="evidence" value="ECO:0007669"/>
    <property type="project" value="TreeGrafter"/>
</dbReference>
<dbReference type="GO" id="GO:0006044">
    <property type="term" value="P:N-acetylglucosamine metabolic process"/>
    <property type="evidence" value="ECO:0007669"/>
    <property type="project" value="TreeGrafter"/>
</dbReference>
<proteinExistence type="predicted"/>
<keyword evidence="1" id="KW-0808">Transferase</keyword>
<dbReference type="EMBL" id="CP065686">
    <property type="protein sequence ID" value="QPS43064.1"/>
    <property type="molecule type" value="Genomic_DNA"/>
</dbReference>
<reference evidence="1 2" key="1">
    <citation type="submission" date="2020-12" db="EMBL/GenBank/DDBJ databases">
        <title>FDA dAtabase for Regulatory Grade micrObial Sequences (FDA-ARGOS): Supporting development and validation of Infectious Disease Dx tests.</title>
        <authorList>
            <person name="Nelson B."/>
            <person name="Plummer A."/>
            <person name="Tallon L."/>
            <person name="Sadzewicz L."/>
            <person name="Zhao X."/>
            <person name="Boylan J."/>
            <person name="Ott S."/>
            <person name="Bowen H."/>
            <person name="Vavikolanu K."/>
            <person name="Mehta A."/>
            <person name="Aluvathingal J."/>
            <person name="Nadendla S."/>
            <person name="Myers T."/>
            <person name="Yan Y."/>
            <person name="Sichtig H."/>
        </authorList>
    </citation>
    <scope>NUCLEOTIDE SEQUENCE [LARGE SCALE GENOMIC DNA]</scope>
    <source>
        <strain evidence="1 2">FDAARGOS_899</strain>
    </source>
</reference>